<evidence type="ECO:0000256" key="3">
    <source>
        <dbReference type="ARBA" id="ARBA00022475"/>
    </source>
</evidence>
<proteinExistence type="predicted"/>
<evidence type="ECO:0000259" key="9">
    <source>
        <dbReference type="PROSITE" id="PS50850"/>
    </source>
</evidence>
<evidence type="ECO:0000313" key="11">
    <source>
        <dbReference type="Proteomes" id="UP001365405"/>
    </source>
</evidence>
<evidence type="ECO:0000256" key="2">
    <source>
        <dbReference type="ARBA" id="ARBA00022448"/>
    </source>
</evidence>
<feature type="transmembrane region" description="Helical" evidence="8">
    <location>
        <begin position="388"/>
        <end position="411"/>
    </location>
</feature>
<dbReference type="CDD" id="cd17473">
    <property type="entry name" value="MFS_arabinose_efflux_permease_like"/>
    <property type="match status" value="1"/>
</dbReference>
<feature type="transmembrane region" description="Helical" evidence="8">
    <location>
        <begin position="29"/>
        <end position="48"/>
    </location>
</feature>
<dbReference type="Pfam" id="PF07690">
    <property type="entry name" value="MFS_1"/>
    <property type="match status" value="1"/>
</dbReference>
<feature type="transmembrane region" description="Helical" evidence="8">
    <location>
        <begin position="100"/>
        <end position="118"/>
    </location>
</feature>
<keyword evidence="2" id="KW-0813">Transport</keyword>
<feature type="transmembrane region" description="Helical" evidence="8">
    <location>
        <begin position="356"/>
        <end position="376"/>
    </location>
</feature>
<dbReference type="InterPro" id="IPR050171">
    <property type="entry name" value="MFS_Transporters"/>
</dbReference>
<evidence type="ECO:0000256" key="8">
    <source>
        <dbReference type="SAM" id="Phobius"/>
    </source>
</evidence>
<dbReference type="PROSITE" id="PS00216">
    <property type="entry name" value="SUGAR_TRANSPORT_1"/>
    <property type="match status" value="1"/>
</dbReference>
<feature type="transmembrane region" description="Helical" evidence="8">
    <location>
        <begin position="231"/>
        <end position="256"/>
    </location>
</feature>
<keyword evidence="11" id="KW-1185">Reference proteome</keyword>
<name>A0ABU9CLZ2_9BURK</name>
<feature type="transmembrane region" description="Helical" evidence="8">
    <location>
        <begin position="158"/>
        <end position="181"/>
    </location>
</feature>
<dbReference type="InterPro" id="IPR036259">
    <property type="entry name" value="MFS_trans_sf"/>
</dbReference>
<keyword evidence="6 8" id="KW-0472">Membrane</keyword>
<feature type="transmembrane region" description="Helical" evidence="8">
    <location>
        <begin position="124"/>
        <end position="146"/>
    </location>
</feature>
<evidence type="ECO:0000256" key="6">
    <source>
        <dbReference type="ARBA" id="ARBA00023136"/>
    </source>
</evidence>
<dbReference type="InterPro" id="IPR011701">
    <property type="entry name" value="MFS"/>
</dbReference>
<accession>A0ABU9CLZ2</accession>
<evidence type="ECO:0000313" key="10">
    <source>
        <dbReference type="EMBL" id="MEK8052838.1"/>
    </source>
</evidence>
<sequence length="415" mass="44058">MTSTASHATLSRPGSAADRAPPSLREPRLIQAFILLVTASLTVLVTAILGPSLPAMQAHFKDVPGADFLVPLTMTAPMLMMAGLSVFVGELADRVGRKRLLVGATFFYAVVGTAPLYLDSLTAIIASRFALGVMEAVLMTVSTTMIGDYYDGARRERFMSLQTTVSATSAFLMNTVGGMIAEQGWRAPYAVFAISLLLAPLMAIFLWEPQTRATMSAEQLREDTQAFRPRLLGLICALAVLLGIMFLTVPVHFGYLHGAIGVQSPAQIGMAYGINSLGVITGTLLFGWVLAQRVVVAWQLTLGCLLAGLGFWLMKGASGYVALTTAGFVNGLGAGILLPTMVTWTMRVLPVSRRGMGTGAFQSCLFFGMFINPILIVGLEKQLVGTRALAVGIEGQVLLALGLVALAVAVLRKGR</sequence>
<feature type="transmembrane region" description="Helical" evidence="8">
    <location>
        <begin position="295"/>
        <end position="314"/>
    </location>
</feature>
<feature type="transmembrane region" description="Helical" evidence="8">
    <location>
        <begin position="320"/>
        <end position="344"/>
    </location>
</feature>
<dbReference type="InterPro" id="IPR005829">
    <property type="entry name" value="Sugar_transporter_CS"/>
</dbReference>
<feature type="region of interest" description="Disordered" evidence="7">
    <location>
        <begin position="1"/>
        <end position="22"/>
    </location>
</feature>
<feature type="transmembrane region" description="Helical" evidence="8">
    <location>
        <begin position="68"/>
        <end position="88"/>
    </location>
</feature>
<feature type="domain" description="Major facilitator superfamily (MFS) profile" evidence="9">
    <location>
        <begin position="31"/>
        <end position="415"/>
    </location>
</feature>
<evidence type="ECO:0000256" key="5">
    <source>
        <dbReference type="ARBA" id="ARBA00022989"/>
    </source>
</evidence>
<evidence type="ECO:0000256" key="1">
    <source>
        <dbReference type="ARBA" id="ARBA00004651"/>
    </source>
</evidence>
<feature type="transmembrane region" description="Helical" evidence="8">
    <location>
        <begin position="268"/>
        <end position="288"/>
    </location>
</feature>
<reference evidence="10 11" key="1">
    <citation type="submission" date="2024-04" db="EMBL/GenBank/DDBJ databases">
        <title>Novel species of the genus Ideonella isolated from streams.</title>
        <authorList>
            <person name="Lu H."/>
        </authorList>
    </citation>
    <scope>NUCLEOTIDE SEQUENCE [LARGE SCALE GENOMIC DNA]</scope>
    <source>
        <strain evidence="10 11">DXS22W</strain>
    </source>
</reference>
<dbReference type="SUPFAM" id="SSF103473">
    <property type="entry name" value="MFS general substrate transporter"/>
    <property type="match status" value="1"/>
</dbReference>
<dbReference type="PANTHER" id="PTHR23517">
    <property type="entry name" value="RESISTANCE PROTEIN MDTM, PUTATIVE-RELATED-RELATED"/>
    <property type="match status" value="1"/>
</dbReference>
<protein>
    <submittedName>
        <fullName evidence="10">MFS transporter</fullName>
    </submittedName>
</protein>
<dbReference type="InterPro" id="IPR020846">
    <property type="entry name" value="MFS_dom"/>
</dbReference>
<dbReference type="Proteomes" id="UP001365405">
    <property type="component" value="Unassembled WGS sequence"/>
</dbReference>
<gene>
    <name evidence="10" type="ORF">AACH10_21485</name>
</gene>
<dbReference type="RefSeq" id="WP_341412568.1">
    <property type="nucleotide sequence ID" value="NZ_JBBUTH010000010.1"/>
</dbReference>
<evidence type="ECO:0000256" key="4">
    <source>
        <dbReference type="ARBA" id="ARBA00022692"/>
    </source>
</evidence>
<dbReference type="PROSITE" id="PS50850">
    <property type="entry name" value="MFS"/>
    <property type="match status" value="1"/>
</dbReference>
<keyword evidence="4 8" id="KW-0812">Transmembrane</keyword>
<comment type="subcellular location">
    <subcellularLocation>
        <location evidence="1">Cell membrane</location>
        <topology evidence="1">Multi-pass membrane protein</topology>
    </subcellularLocation>
</comment>
<dbReference type="Gene3D" id="1.20.1250.20">
    <property type="entry name" value="MFS general substrate transporter like domains"/>
    <property type="match status" value="1"/>
</dbReference>
<organism evidence="10 11">
    <name type="scientific">Pseudaquabacterium inlustre</name>
    <dbReference type="NCBI Taxonomy" id="2984192"/>
    <lineage>
        <taxon>Bacteria</taxon>
        <taxon>Pseudomonadati</taxon>
        <taxon>Pseudomonadota</taxon>
        <taxon>Betaproteobacteria</taxon>
        <taxon>Burkholderiales</taxon>
        <taxon>Sphaerotilaceae</taxon>
        <taxon>Pseudaquabacterium</taxon>
    </lineage>
</organism>
<dbReference type="EMBL" id="JBBUTH010000010">
    <property type="protein sequence ID" value="MEK8052838.1"/>
    <property type="molecule type" value="Genomic_DNA"/>
</dbReference>
<keyword evidence="5 8" id="KW-1133">Transmembrane helix</keyword>
<evidence type="ECO:0000256" key="7">
    <source>
        <dbReference type="SAM" id="MobiDB-lite"/>
    </source>
</evidence>
<comment type="caution">
    <text evidence="10">The sequence shown here is derived from an EMBL/GenBank/DDBJ whole genome shotgun (WGS) entry which is preliminary data.</text>
</comment>
<feature type="transmembrane region" description="Helical" evidence="8">
    <location>
        <begin position="187"/>
        <end position="207"/>
    </location>
</feature>
<keyword evidence="3" id="KW-1003">Cell membrane</keyword>